<dbReference type="Proteomes" id="UP000309788">
    <property type="component" value="Unassembled WGS sequence"/>
</dbReference>
<keyword evidence="3" id="KW-0285">Flavoprotein</keyword>
<comment type="cofactor">
    <cofactor evidence="1">
        <name>FAD</name>
        <dbReference type="ChEBI" id="CHEBI:57692"/>
    </cofactor>
</comment>
<name>A0A5R9KBP6_9BACT</name>
<dbReference type="Pfam" id="PF05199">
    <property type="entry name" value="GMC_oxred_C"/>
    <property type="match status" value="1"/>
</dbReference>
<dbReference type="InterPro" id="IPR036188">
    <property type="entry name" value="FAD/NAD-bd_sf"/>
</dbReference>
<dbReference type="EMBL" id="VCEI01000025">
    <property type="protein sequence ID" value="TLU92159.1"/>
    <property type="molecule type" value="Genomic_DNA"/>
</dbReference>
<comment type="similarity">
    <text evidence="2">Belongs to the GMC oxidoreductase family.</text>
</comment>
<evidence type="ECO:0000313" key="8">
    <source>
        <dbReference type="Proteomes" id="UP000309788"/>
    </source>
</evidence>
<organism evidence="7 8">
    <name type="scientific">Dyadobacter sediminis</name>
    <dbReference type="NCBI Taxonomy" id="1493691"/>
    <lineage>
        <taxon>Bacteria</taxon>
        <taxon>Pseudomonadati</taxon>
        <taxon>Bacteroidota</taxon>
        <taxon>Cytophagia</taxon>
        <taxon>Cytophagales</taxon>
        <taxon>Spirosomataceae</taxon>
        <taxon>Dyadobacter</taxon>
    </lineage>
</organism>
<sequence length="536" mass="61108">MSALKQTSWPDYFLNYFYMIIDFNDDSAPLGLEADICIIGSGAASLAILTKLYNSSYKVVVLEAGGEQITDQNQELYKVITPFSSFEGANNGRFRVFGGSTTRWGGQSLPLDRIDFTRRDWLPNTGWPICYDSLHKYYANADRFLNLDPTGYEKDIFALLKEKRLNTMDELQFRFSKWSPLPNLREQYRKEIGKSAHVTLVKNANVTDLMLTPDHSGVESVVFKNFSKKTGTIKAKRYVLACGGIENARLLLVSDTQLPNGIGNGNGLVGRFLQDHPRAEVGSLVSGKKQQSYLNYFYLGKTRIMPRFFFSDDFQKKHSMLNSSAFVEFYTQENDVFTIAKEIYRKQIRGQLTWKEFQLALKLVKNLPELLLIAKHYYINRKVYTPNARARLNVMTESQALWENNVSLSSDVDALGMRRAVINWTIDEKVRHTFLTATELISQYFTTTGLGKIQVDDWLYTDDWKAYIRDSKHHIGTTRMALSPKEGVVDENCRVFGTRNLYMAGSSVFPTSGQSNPTTTLIALAFRLGDHFLETK</sequence>
<protein>
    <submittedName>
        <fullName evidence="7">GMC family oxidoreductase</fullName>
    </submittedName>
</protein>
<dbReference type="AlphaFoldDB" id="A0A5R9KBP6"/>
<evidence type="ECO:0000256" key="3">
    <source>
        <dbReference type="ARBA" id="ARBA00022630"/>
    </source>
</evidence>
<evidence type="ECO:0000256" key="1">
    <source>
        <dbReference type="ARBA" id="ARBA00001974"/>
    </source>
</evidence>
<dbReference type="Gene3D" id="3.50.50.60">
    <property type="entry name" value="FAD/NAD(P)-binding domain"/>
    <property type="match status" value="2"/>
</dbReference>
<dbReference type="OrthoDB" id="9798604at2"/>
<gene>
    <name evidence="7" type="ORF">FEM55_15555</name>
</gene>
<dbReference type="PANTHER" id="PTHR42784">
    <property type="entry name" value="PYRANOSE 2-OXIDASE"/>
    <property type="match status" value="1"/>
</dbReference>
<evidence type="ECO:0000313" key="7">
    <source>
        <dbReference type="EMBL" id="TLU92159.1"/>
    </source>
</evidence>
<keyword evidence="5" id="KW-0560">Oxidoreductase</keyword>
<keyword evidence="8" id="KW-1185">Reference proteome</keyword>
<evidence type="ECO:0000256" key="2">
    <source>
        <dbReference type="ARBA" id="ARBA00010790"/>
    </source>
</evidence>
<comment type="caution">
    <text evidence="7">The sequence shown here is derived from an EMBL/GenBank/DDBJ whole genome shotgun (WGS) entry which is preliminary data.</text>
</comment>
<dbReference type="SUPFAM" id="SSF51905">
    <property type="entry name" value="FAD/NAD(P)-binding domain"/>
    <property type="match status" value="1"/>
</dbReference>
<feature type="domain" description="Glucose-methanol-choline oxidoreductase C-terminal" evidence="6">
    <location>
        <begin position="403"/>
        <end position="525"/>
    </location>
</feature>
<proteinExistence type="inferred from homology"/>
<dbReference type="GO" id="GO:0016614">
    <property type="term" value="F:oxidoreductase activity, acting on CH-OH group of donors"/>
    <property type="evidence" value="ECO:0007669"/>
    <property type="project" value="InterPro"/>
</dbReference>
<dbReference type="InterPro" id="IPR007867">
    <property type="entry name" value="GMC_OxRtase_C"/>
</dbReference>
<accession>A0A5R9KBP6</accession>
<dbReference type="PANTHER" id="PTHR42784:SF1">
    <property type="entry name" value="PYRANOSE 2-OXIDASE"/>
    <property type="match status" value="1"/>
</dbReference>
<evidence type="ECO:0000256" key="4">
    <source>
        <dbReference type="ARBA" id="ARBA00022827"/>
    </source>
</evidence>
<keyword evidence="4" id="KW-0274">FAD</keyword>
<evidence type="ECO:0000256" key="5">
    <source>
        <dbReference type="ARBA" id="ARBA00023002"/>
    </source>
</evidence>
<evidence type="ECO:0000259" key="6">
    <source>
        <dbReference type="Pfam" id="PF05199"/>
    </source>
</evidence>
<reference evidence="7 8" key="1">
    <citation type="submission" date="2019-05" db="EMBL/GenBank/DDBJ databases">
        <authorList>
            <person name="Qu J.-H."/>
        </authorList>
    </citation>
    <scope>NUCLEOTIDE SEQUENCE [LARGE SCALE GENOMIC DNA]</scope>
    <source>
        <strain evidence="7 8">Z12</strain>
    </source>
</reference>
<dbReference type="InterPro" id="IPR051473">
    <property type="entry name" value="P2Ox-like"/>
</dbReference>